<dbReference type="RefSeq" id="WP_264283038.1">
    <property type="nucleotide sequence ID" value="NZ_CP107006.1"/>
</dbReference>
<organism evidence="2 3">
    <name type="scientific">Chitinophaga horti</name>
    <dbReference type="NCBI Taxonomy" id="2920382"/>
    <lineage>
        <taxon>Bacteria</taxon>
        <taxon>Pseudomonadati</taxon>
        <taxon>Bacteroidota</taxon>
        <taxon>Chitinophagia</taxon>
        <taxon>Chitinophagales</taxon>
        <taxon>Chitinophagaceae</taxon>
        <taxon>Chitinophaga</taxon>
    </lineage>
</organism>
<evidence type="ECO:0000313" key="3">
    <source>
        <dbReference type="Proteomes" id="UP001162741"/>
    </source>
</evidence>
<dbReference type="Proteomes" id="UP001162741">
    <property type="component" value="Chromosome"/>
</dbReference>
<dbReference type="InterPro" id="IPR036781">
    <property type="entry name" value="Smr_assoc-like_sf"/>
</dbReference>
<dbReference type="InterPro" id="IPR002625">
    <property type="entry name" value="Smr_dom"/>
</dbReference>
<dbReference type="Gene3D" id="3.30.1370.110">
    <property type="match status" value="1"/>
</dbReference>
<gene>
    <name evidence="2" type="ORF">MKQ68_09195</name>
</gene>
<dbReference type="EMBL" id="CP107006">
    <property type="protein sequence ID" value="UYQ95270.1"/>
    <property type="molecule type" value="Genomic_DNA"/>
</dbReference>
<dbReference type="SUPFAM" id="SSF158949">
    <property type="entry name" value="Smr-associated domain-like"/>
    <property type="match status" value="1"/>
</dbReference>
<protein>
    <recommendedName>
        <fullName evidence="1">Smr domain-containing protein</fullName>
    </recommendedName>
</protein>
<dbReference type="Pfam" id="PF01713">
    <property type="entry name" value="Smr"/>
    <property type="match status" value="1"/>
</dbReference>
<reference evidence="2" key="1">
    <citation type="submission" date="2022-10" db="EMBL/GenBank/DDBJ databases">
        <title>Chitinophaga sp. nov., isolated from soil.</title>
        <authorList>
            <person name="Jeon C.O."/>
        </authorList>
    </citation>
    <scope>NUCLEOTIDE SEQUENCE</scope>
    <source>
        <strain evidence="2">R8</strain>
    </source>
</reference>
<feature type="domain" description="Smr" evidence="1">
    <location>
        <begin position="274"/>
        <end position="336"/>
    </location>
</feature>
<sequence>MKYTIGDTILILHSKEEGKVIDILSNDMLMVEVKGVTFPVYYDQIDFPYFHRFTAQKDIYVPKPIRGEEIKKEKPFPVNREEKGVFLSILPVWINDGYDERVSLLKYHLLNETKLTYNVHFQIFLNNRLHLEIKNEVLPFQHFYLSDLLFEQLNDQPRFDFNFALKPADPKMALSIDKNWKVKAKQLFMQLNDLKVKEQATISYLLFEKYPEREDNEPMVSAKHLQTGVSADNFQAVAGRSTQPKYEIDLHIDKLTKDFKKLSNLEILAIQLNEFQYWLDLAMAHHQHSMVVIHGVGKGKLREELHDILKVTGGVKHFVNQYHPLYGYGATEIYFK</sequence>
<evidence type="ECO:0000313" key="2">
    <source>
        <dbReference type="EMBL" id="UYQ95270.1"/>
    </source>
</evidence>
<accession>A0ABY6J6H8</accession>
<evidence type="ECO:0000259" key="1">
    <source>
        <dbReference type="Pfam" id="PF01713"/>
    </source>
</evidence>
<dbReference type="InterPro" id="IPR036063">
    <property type="entry name" value="Smr_dom_sf"/>
</dbReference>
<keyword evidence="3" id="KW-1185">Reference proteome</keyword>
<proteinExistence type="predicted"/>
<name>A0ABY6J6H8_9BACT</name>